<comment type="caution">
    <text evidence="2">The sequence shown here is derived from an EMBL/GenBank/DDBJ whole genome shotgun (WGS) entry which is preliminary data.</text>
</comment>
<name>A0ABV4ZT07_9ACTN</name>
<dbReference type="Gene3D" id="2.50.20.20">
    <property type="match status" value="1"/>
</dbReference>
<evidence type="ECO:0008006" key="4">
    <source>
        <dbReference type="Google" id="ProtNLM"/>
    </source>
</evidence>
<dbReference type="PROSITE" id="PS51257">
    <property type="entry name" value="PROKAR_LIPOPROTEIN"/>
    <property type="match status" value="1"/>
</dbReference>
<evidence type="ECO:0000256" key="1">
    <source>
        <dbReference type="SAM" id="MobiDB-lite"/>
    </source>
</evidence>
<protein>
    <recommendedName>
        <fullName evidence="4">Lipoprotein</fullName>
    </recommendedName>
</protein>
<sequence length="287" mass="30006">MSERGTRTAVWAVAALASAVVLTGCGSSDRDRPFLPADGLPTAGEQDDAADEAADEGDPAEDPAAGGDNGITALPPEEIVVRAMEAVNGADSMRLSGTLDEGAGGTMDIDMLMDTRGDCTGTMGVTGQGSFELLKRGEEVWYKPDAAFWEHFAGPEAVHMEGMYLHGTIDHPSLAAVGELCALQDFLGTFDGVENIRADEIALGDPTTHLGVPVITLEEVPRRGVSRATTLLVATEGEPYLMHMAQTENGKANELSLSDFDTPVEIVEPPARLVLEADELAGGPGSV</sequence>
<dbReference type="EMBL" id="JBHGBT010000029">
    <property type="protein sequence ID" value="MFB4197238.1"/>
    <property type="molecule type" value="Genomic_DNA"/>
</dbReference>
<organism evidence="2 3">
    <name type="scientific">Streptomyces carpaticus</name>
    <dbReference type="NCBI Taxonomy" id="285558"/>
    <lineage>
        <taxon>Bacteria</taxon>
        <taxon>Bacillati</taxon>
        <taxon>Actinomycetota</taxon>
        <taxon>Actinomycetes</taxon>
        <taxon>Kitasatosporales</taxon>
        <taxon>Streptomycetaceae</taxon>
        <taxon>Streptomyces</taxon>
    </lineage>
</organism>
<dbReference type="RefSeq" id="WP_375065566.1">
    <property type="nucleotide sequence ID" value="NZ_JBHGBT010000029.1"/>
</dbReference>
<evidence type="ECO:0000313" key="2">
    <source>
        <dbReference type="EMBL" id="MFB4197238.1"/>
    </source>
</evidence>
<reference evidence="2 3" key="1">
    <citation type="submission" date="2024-09" db="EMBL/GenBank/DDBJ databases">
        <title>Draft genome sequence of multifaceted antimicrobials producing Streptomyces sp. strain FH1.</title>
        <authorList>
            <person name="Hassan F."/>
            <person name="Ali H."/>
            <person name="Hassan N."/>
            <person name="Nawaz A."/>
        </authorList>
    </citation>
    <scope>NUCLEOTIDE SEQUENCE [LARGE SCALE GENOMIC DNA]</scope>
    <source>
        <strain evidence="2 3">FH1</strain>
    </source>
</reference>
<proteinExistence type="predicted"/>
<evidence type="ECO:0000313" key="3">
    <source>
        <dbReference type="Proteomes" id="UP001577267"/>
    </source>
</evidence>
<gene>
    <name evidence="2" type="ORF">ACE11A_23105</name>
</gene>
<feature type="region of interest" description="Disordered" evidence="1">
    <location>
        <begin position="24"/>
        <end position="72"/>
    </location>
</feature>
<accession>A0ABV4ZT07</accession>
<keyword evidence="3" id="KW-1185">Reference proteome</keyword>
<feature type="compositionally biased region" description="Acidic residues" evidence="1">
    <location>
        <begin position="45"/>
        <end position="61"/>
    </location>
</feature>
<dbReference type="Proteomes" id="UP001577267">
    <property type="component" value="Unassembled WGS sequence"/>
</dbReference>